<name>A0AC59Z596_RANTA</name>
<dbReference type="EMBL" id="OX596108">
    <property type="protein sequence ID" value="CAN0243700.1"/>
    <property type="molecule type" value="Genomic_DNA"/>
</dbReference>
<evidence type="ECO:0000313" key="1">
    <source>
        <dbReference type="EMBL" id="CAN0243700.1"/>
    </source>
</evidence>
<sequence length="111" mass="11725">MPQPGTTCPSLVCCSTPQGRPSWGAGLEVWWLGGNPHPTLHSPTFLGTANEWAQNGPSFLPAALPAVCHVGSRPQPSRPCCCCCCYGISRDQPAERVCPEQPGLPELGWAG</sequence>
<accession>A0AC59Z596</accession>
<reference evidence="1" key="1">
    <citation type="submission" date="2023-05" db="EMBL/GenBank/DDBJ databases">
        <authorList>
            <consortium name="ELIXIR-Norway"/>
        </authorList>
    </citation>
    <scope>NUCLEOTIDE SEQUENCE</scope>
</reference>
<evidence type="ECO:0000313" key="2">
    <source>
        <dbReference type="Proteomes" id="UP001162501"/>
    </source>
</evidence>
<gene>
    <name evidence="1" type="ORF">MRATA1EN22A_LOCUS14233</name>
</gene>
<proteinExistence type="predicted"/>
<reference evidence="1" key="2">
    <citation type="submission" date="2025-03" db="EMBL/GenBank/DDBJ databases">
        <authorList>
            <consortium name="ELIXIR-Norway"/>
            <consortium name="Elixir Norway"/>
        </authorList>
    </citation>
    <scope>NUCLEOTIDE SEQUENCE</scope>
</reference>
<protein>
    <submittedName>
        <fullName evidence="1">Uncharacterized protein</fullName>
    </submittedName>
</protein>
<organism evidence="1 2">
    <name type="scientific">Rangifer tarandus platyrhynchus</name>
    <name type="common">Svalbard reindeer</name>
    <dbReference type="NCBI Taxonomy" id="3082113"/>
    <lineage>
        <taxon>Eukaryota</taxon>
        <taxon>Metazoa</taxon>
        <taxon>Chordata</taxon>
        <taxon>Craniata</taxon>
        <taxon>Vertebrata</taxon>
        <taxon>Euteleostomi</taxon>
        <taxon>Mammalia</taxon>
        <taxon>Eutheria</taxon>
        <taxon>Laurasiatheria</taxon>
        <taxon>Artiodactyla</taxon>
        <taxon>Ruminantia</taxon>
        <taxon>Pecora</taxon>
        <taxon>Cervidae</taxon>
        <taxon>Odocoileinae</taxon>
        <taxon>Rangifer</taxon>
    </lineage>
</organism>
<dbReference type="Proteomes" id="UP001162501">
    <property type="component" value="Chromosome 24"/>
</dbReference>